<gene>
    <name evidence="1" type="ORF">L2299_23505</name>
</gene>
<keyword evidence="2" id="KW-1185">Reference proteome</keyword>
<comment type="caution">
    <text evidence="1">The sequence shown here is derived from an EMBL/GenBank/DDBJ whole genome shotgun (WGS) entry which is preliminary data.</text>
</comment>
<name>A0ABT6C1J2_9ACTN</name>
<dbReference type="Proteomes" id="UP001152308">
    <property type="component" value="Unassembled WGS sequence"/>
</dbReference>
<dbReference type="EMBL" id="JAKJLQ010000042">
    <property type="protein sequence ID" value="MDF6103999.1"/>
    <property type="molecule type" value="Genomic_DNA"/>
</dbReference>
<dbReference type="RefSeq" id="WP_159372047.1">
    <property type="nucleotide sequence ID" value="NZ_CP095552.1"/>
</dbReference>
<organism evidence="1 2">
    <name type="scientific">Gordonia hongkongensis</name>
    <dbReference type="NCBI Taxonomy" id="1701090"/>
    <lineage>
        <taxon>Bacteria</taxon>
        <taxon>Bacillati</taxon>
        <taxon>Actinomycetota</taxon>
        <taxon>Actinomycetes</taxon>
        <taxon>Mycobacteriales</taxon>
        <taxon>Gordoniaceae</taxon>
        <taxon>Gordonia</taxon>
    </lineage>
</organism>
<protein>
    <submittedName>
        <fullName evidence="1">Uncharacterized protein</fullName>
    </submittedName>
</protein>
<reference evidence="1" key="2">
    <citation type="submission" date="2022-01" db="EMBL/GenBank/DDBJ databases">
        <authorList>
            <person name="Sanchez-Suarez J."/>
            <person name="Villamil L."/>
            <person name="Diaz L.E."/>
        </authorList>
    </citation>
    <scope>NUCLEOTIDE SEQUENCE</scope>
    <source>
        <strain evidence="1">EUFUS-Z928</strain>
    </source>
</reference>
<reference evidence="1" key="1">
    <citation type="journal article" date="2022" name="Data Brief">
        <title>Draft genome sequence data of Gordonia hongkongensis strain EUFUS-Z928 isolated from the octocoral Eunicea fusca.</title>
        <authorList>
            <person name="Sanchez-Suarez J."/>
            <person name="Diaz L."/>
            <person name="Melo-Bolivar J."/>
            <person name="Villamil L."/>
        </authorList>
    </citation>
    <scope>NUCLEOTIDE SEQUENCE</scope>
    <source>
        <strain evidence="1">EUFUS-Z928</strain>
    </source>
</reference>
<accession>A0ABT6C1J2</accession>
<sequence length="50" mass="5315">MAGDRAYLGGSQVKARAGYLHFLVEVTGYTLSDVEQVIADDTDAADVPLD</sequence>
<evidence type="ECO:0000313" key="2">
    <source>
        <dbReference type="Proteomes" id="UP001152308"/>
    </source>
</evidence>
<evidence type="ECO:0000313" key="1">
    <source>
        <dbReference type="EMBL" id="MDF6103999.1"/>
    </source>
</evidence>
<proteinExistence type="predicted"/>